<keyword evidence="4" id="KW-1185">Reference proteome</keyword>
<dbReference type="InterPro" id="IPR040285">
    <property type="entry name" value="ProX/PRXD1"/>
</dbReference>
<accession>A0A327KP47</accession>
<dbReference type="SUPFAM" id="SSF55826">
    <property type="entry name" value="YbaK/ProRS associated domain"/>
    <property type="match status" value="1"/>
</dbReference>
<keyword evidence="3" id="KW-0238">DNA-binding</keyword>
<name>A0A327KP47_9BRAD</name>
<evidence type="ECO:0000259" key="2">
    <source>
        <dbReference type="Pfam" id="PF04073"/>
    </source>
</evidence>
<dbReference type="OrthoDB" id="5145315at2"/>
<dbReference type="Gene3D" id="3.90.960.10">
    <property type="entry name" value="YbaK/aminoacyl-tRNA synthetase-associated domain"/>
    <property type="match status" value="1"/>
</dbReference>
<dbReference type="CDD" id="cd04335">
    <property type="entry name" value="PrdX_deacylase"/>
    <property type="match status" value="1"/>
</dbReference>
<gene>
    <name evidence="3" type="ORF">CH341_26510</name>
</gene>
<comment type="similarity">
    <text evidence="1">Belongs to the PRORSD1 family.</text>
</comment>
<dbReference type="GO" id="GO:0003677">
    <property type="term" value="F:DNA binding"/>
    <property type="evidence" value="ECO:0007669"/>
    <property type="project" value="UniProtKB-KW"/>
</dbReference>
<proteinExistence type="inferred from homology"/>
<dbReference type="InterPro" id="IPR036754">
    <property type="entry name" value="YbaK/aa-tRNA-synt-asso_dom_sf"/>
</dbReference>
<reference evidence="3 4" key="1">
    <citation type="submission" date="2017-07" db="EMBL/GenBank/DDBJ databases">
        <title>Draft Genome Sequences of Select Purple Nonsulfur Bacteria.</title>
        <authorList>
            <person name="Lasarre B."/>
            <person name="Mckinlay J.B."/>
        </authorList>
    </citation>
    <scope>NUCLEOTIDE SEQUENCE [LARGE SCALE GENOMIC DNA]</scope>
    <source>
        <strain evidence="3 4">DSM 5909</strain>
    </source>
</reference>
<dbReference type="RefSeq" id="WP_111421999.1">
    <property type="nucleotide sequence ID" value="NZ_NPEX01000310.1"/>
</dbReference>
<organism evidence="3 4">
    <name type="scientific">Rhodoplanes roseus</name>
    <dbReference type="NCBI Taxonomy" id="29409"/>
    <lineage>
        <taxon>Bacteria</taxon>
        <taxon>Pseudomonadati</taxon>
        <taxon>Pseudomonadota</taxon>
        <taxon>Alphaproteobacteria</taxon>
        <taxon>Hyphomicrobiales</taxon>
        <taxon>Nitrobacteraceae</taxon>
        <taxon>Rhodoplanes</taxon>
    </lineage>
</organism>
<dbReference type="PANTHER" id="PTHR31423">
    <property type="entry name" value="YBAK DOMAIN-CONTAINING PROTEIN"/>
    <property type="match status" value="1"/>
</dbReference>
<feature type="domain" description="YbaK/aminoacyl-tRNA synthetase-associated" evidence="2">
    <location>
        <begin position="24"/>
        <end position="149"/>
    </location>
</feature>
<dbReference type="FunFam" id="3.90.960.10:FF:000005">
    <property type="entry name" value="Putative prolyl-tRNA synthetase"/>
    <property type="match status" value="1"/>
</dbReference>
<dbReference type="PANTHER" id="PTHR31423:SF3">
    <property type="entry name" value="PROLYL-TRNA SYNTHETASE ASSOCIATED DOMAIN-CONTAINING PROTEIN 1-RELATED"/>
    <property type="match status" value="1"/>
</dbReference>
<evidence type="ECO:0000313" key="4">
    <source>
        <dbReference type="Proteomes" id="UP000249130"/>
    </source>
</evidence>
<comment type="caution">
    <text evidence="3">The sequence shown here is derived from an EMBL/GenBank/DDBJ whole genome shotgun (WGS) entry which is preliminary data.</text>
</comment>
<dbReference type="Pfam" id="PF04073">
    <property type="entry name" value="tRNA_edit"/>
    <property type="match status" value="1"/>
</dbReference>
<dbReference type="GO" id="GO:0002161">
    <property type="term" value="F:aminoacyl-tRNA deacylase activity"/>
    <property type="evidence" value="ECO:0007669"/>
    <property type="project" value="InterPro"/>
</dbReference>
<sequence length="175" mass="18738">MPAAPEDLFACLDRLGVPHRTVTHPPLFTVEESRALRGTIPGGHTKNLFLKDKRGTLFLVVALEDAVIDLKGLHRRLDAGRFSFGSAELLQEALGVMPGSVTPFAAINDTGGRVTVVLDEPMLAYDPLNCHPLVNTMTTAIAPGDLVRFLRHTGHEPRLATVSGGSPDGSGERPD</sequence>
<dbReference type="EMBL" id="NPEX01000310">
    <property type="protein sequence ID" value="RAI39135.1"/>
    <property type="molecule type" value="Genomic_DNA"/>
</dbReference>
<evidence type="ECO:0000313" key="3">
    <source>
        <dbReference type="EMBL" id="RAI39135.1"/>
    </source>
</evidence>
<dbReference type="AlphaFoldDB" id="A0A327KP47"/>
<dbReference type="InterPro" id="IPR007214">
    <property type="entry name" value="YbaK/aa-tRNA-synth-assoc-dom"/>
</dbReference>
<evidence type="ECO:0000256" key="1">
    <source>
        <dbReference type="ARBA" id="ARBA00010201"/>
    </source>
</evidence>
<protein>
    <submittedName>
        <fullName evidence="3">DNA-binding protein</fullName>
    </submittedName>
</protein>
<dbReference type="Proteomes" id="UP000249130">
    <property type="component" value="Unassembled WGS sequence"/>
</dbReference>